<reference evidence="1" key="1">
    <citation type="journal article" date="2015" name="Nature">
        <title>Complex archaea that bridge the gap between prokaryotes and eukaryotes.</title>
        <authorList>
            <person name="Spang A."/>
            <person name="Saw J.H."/>
            <person name="Jorgensen S.L."/>
            <person name="Zaremba-Niedzwiedzka K."/>
            <person name="Martijn J."/>
            <person name="Lind A.E."/>
            <person name="van Eijk R."/>
            <person name="Schleper C."/>
            <person name="Guy L."/>
            <person name="Ettema T.J."/>
        </authorList>
    </citation>
    <scope>NUCLEOTIDE SEQUENCE</scope>
</reference>
<proteinExistence type="predicted"/>
<organism evidence="1">
    <name type="scientific">marine sediment metagenome</name>
    <dbReference type="NCBI Taxonomy" id="412755"/>
    <lineage>
        <taxon>unclassified sequences</taxon>
        <taxon>metagenomes</taxon>
        <taxon>ecological metagenomes</taxon>
    </lineage>
</organism>
<name>A0A0F9CVG9_9ZZZZ</name>
<comment type="caution">
    <text evidence="1">The sequence shown here is derived from an EMBL/GenBank/DDBJ whole genome shotgun (WGS) entry which is preliminary data.</text>
</comment>
<dbReference type="EMBL" id="LAZR01031611">
    <property type="protein sequence ID" value="KKL53254.1"/>
    <property type="molecule type" value="Genomic_DNA"/>
</dbReference>
<accession>A0A0F9CVG9</accession>
<dbReference type="AlphaFoldDB" id="A0A0F9CVG9"/>
<gene>
    <name evidence="1" type="ORF">LCGC14_2277260</name>
</gene>
<protein>
    <submittedName>
        <fullName evidence="1">Uncharacterized protein</fullName>
    </submittedName>
</protein>
<evidence type="ECO:0000313" key="1">
    <source>
        <dbReference type="EMBL" id="KKL53254.1"/>
    </source>
</evidence>
<sequence length="71" mass="8018">MMEKKYPKIPAMIVEIPVRQNGWSYVLIVKGKGRVYLCGRGAPSPGRVGEKGTVQYTVGPNYGLFFWEGRR</sequence>